<dbReference type="PANTHER" id="PTHR48475">
    <property type="entry name" value="RIBONUCLEASE H"/>
    <property type="match status" value="1"/>
</dbReference>
<dbReference type="PANTHER" id="PTHR48475:SF1">
    <property type="entry name" value="RNASE H TYPE-1 DOMAIN-CONTAINING PROTEIN"/>
    <property type="match status" value="1"/>
</dbReference>
<comment type="caution">
    <text evidence="2">The sequence shown here is derived from an EMBL/GenBank/DDBJ whole genome shotgun (WGS) entry which is preliminary data.</text>
</comment>
<evidence type="ECO:0000313" key="2">
    <source>
        <dbReference type="EMBL" id="RVW92661.1"/>
    </source>
</evidence>
<dbReference type="Proteomes" id="UP000288805">
    <property type="component" value="Unassembled WGS sequence"/>
</dbReference>
<dbReference type="SUPFAM" id="SSF56672">
    <property type="entry name" value="DNA/RNA polymerases"/>
    <property type="match status" value="1"/>
</dbReference>
<name>A0A438I7H3_VITVI</name>
<protein>
    <submittedName>
        <fullName evidence="2">Transposon Ty3-G Gag-Pol polyprotein</fullName>
    </submittedName>
</protein>
<dbReference type="CDD" id="cd01647">
    <property type="entry name" value="RT_LTR"/>
    <property type="match status" value="1"/>
</dbReference>
<dbReference type="InterPro" id="IPR043128">
    <property type="entry name" value="Rev_trsase/Diguanyl_cyclase"/>
</dbReference>
<reference evidence="2 3" key="1">
    <citation type="journal article" date="2018" name="PLoS Genet.">
        <title>Population sequencing reveals clonal diversity and ancestral inbreeding in the grapevine cultivar Chardonnay.</title>
        <authorList>
            <person name="Roach M.J."/>
            <person name="Johnson D.L."/>
            <person name="Bohlmann J."/>
            <person name="van Vuuren H.J."/>
            <person name="Jones S.J."/>
            <person name="Pretorius I.S."/>
            <person name="Schmidt S.A."/>
            <person name="Borneman A.R."/>
        </authorList>
    </citation>
    <scope>NUCLEOTIDE SEQUENCE [LARGE SCALE GENOMIC DNA]</scope>
    <source>
        <strain evidence="3">cv. Chardonnay</strain>
        <tissue evidence="2">Leaf</tissue>
    </source>
</reference>
<dbReference type="GO" id="GO:0003676">
    <property type="term" value="F:nucleic acid binding"/>
    <property type="evidence" value="ECO:0007669"/>
    <property type="project" value="InterPro"/>
</dbReference>
<proteinExistence type="predicted"/>
<evidence type="ECO:0000313" key="3">
    <source>
        <dbReference type="Proteomes" id="UP000288805"/>
    </source>
</evidence>
<dbReference type="EMBL" id="QGNW01000135">
    <property type="protein sequence ID" value="RVW92661.1"/>
    <property type="molecule type" value="Genomic_DNA"/>
</dbReference>
<dbReference type="InterPro" id="IPR002156">
    <property type="entry name" value="RNaseH_domain"/>
</dbReference>
<dbReference type="Pfam" id="PF13456">
    <property type="entry name" value="RVT_3"/>
    <property type="match status" value="1"/>
</dbReference>
<feature type="domain" description="RNase H type-1" evidence="1">
    <location>
        <begin position="991"/>
        <end position="1069"/>
    </location>
</feature>
<dbReference type="InterPro" id="IPR043502">
    <property type="entry name" value="DNA/RNA_pol_sf"/>
</dbReference>
<dbReference type="CDD" id="cd09279">
    <property type="entry name" value="RNase_HI_like"/>
    <property type="match status" value="1"/>
</dbReference>
<dbReference type="AlphaFoldDB" id="A0A438I7H3"/>
<dbReference type="Gene3D" id="3.30.420.10">
    <property type="entry name" value="Ribonuclease H-like superfamily/Ribonuclease H"/>
    <property type="match status" value="1"/>
</dbReference>
<evidence type="ECO:0000259" key="1">
    <source>
        <dbReference type="Pfam" id="PF13456"/>
    </source>
</evidence>
<accession>A0A438I7H3</accession>
<gene>
    <name evidence="2" type="primary">TY3B-G_31</name>
    <name evidence="2" type="ORF">CK203_041600</name>
</gene>
<sequence length="1069" mass="120759">MCEGDDHLTWKRPVAFEAYRGLRTTEGLDSPSWVRVKGRLIRTSMRSDMDQQSVIVDQFTATMASIQEALTNLRQEMVLKDTHARMDLIEQHIRQLRVSDSSVIWDDLDSIPMASLPVKFKMPDIERVPFIDFGSLVSTLYDVDDGILRELWFDYSPIDAKGKKLVEEQRSDYRQRAPPQPYDQTYLPPTLALSCFVTQGAERPPTSYPTLVQPCYAAQVVGPRHETDHCTALRHAIQELIDQDLVYLGQPSVTTNRLPDHTSHTVPLPTSDIHFMDFTKPDDRIHTLSWDDSELEPIVVDESYEFDGVILDPQASTPFRLVPDTLPVQLTIVGSLICPCYSIQSPFILSQDPDETVTQDVYSGHRVPSVLLDNGFALNVCSLAIIVALGFGPLEVEPSSQTVRAYDRLRREVLVVLDMMRSMSFLPSLGLGRCLHGFGEFIATVDHDTHFGLSVVPTEMLLERITSGLSVDLETKLQCLVHQFQLSNKAPDTSTSVLVTPPSPYRTSLLTLYFPEKTDEYGTFVEIANMIDGPKTASPLDLFGVLAIEMVEDVQLVPTPGLLPVVAHDDDVFECVTSPIMVESEHVDPPLSFDVLSRFVFHSDDIFDIDDEIVQHNSDEDSSSASNLSLSDQGVSPTIGNAEIVDFDIADQPEKLKIGLDLPTKERDSLVQLLRLYLDVFAWSYEDMLGLDLSIVQQCLPLLPHVRPEEIQKQLSVGFLSVVEYPEWLANVVHVPKKDVKVRVCVDFQDLHKASPKDDFPLPHIDMLVDSMVGYSMLSFMNGFSKYNQILMPPKDMEKMSFITEWDDMIVKSRDRADHLAALERFFKRIKQFRLRLNPKKCTFRVTSGKLLGYMVNERGMGLDPDKIRAILDMLASRTERELRVFLGRPLLLYLSVLDITLGFILAQLDDSGKEGSIIADHLAPLLVSDERVIDADFPDEDIIVVTSLSDWCMYFDGMANHSGYRIGVLLISPHGDHIPKSVHLGFSDRHPATNNIVEYEACILGLKTTLELRIRQMKVFGDSNLVLRQIQGHWKTRDVKLKPYHAYSELLVGRFDDLRYTHLPRAQN</sequence>
<dbReference type="GO" id="GO:0004523">
    <property type="term" value="F:RNA-DNA hybrid ribonuclease activity"/>
    <property type="evidence" value="ECO:0007669"/>
    <property type="project" value="InterPro"/>
</dbReference>
<dbReference type="InterPro" id="IPR036397">
    <property type="entry name" value="RNaseH_sf"/>
</dbReference>
<organism evidence="2 3">
    <name type="scientific">Vitis vinifera</name>
    <name type="common">Grape</name>
    <dbReference type="NCBI Taxonomy" id="29760"/>
    <lineage>
        <taxon>Eukaryota</taxon>
        <taxon>Viridiplantae</taxon>
        <taxon>Streptophyta</taxon>
        <taxon>Embryophyta</taxon>
        <taxon>Tracheophyta</taxon>
        <taxon>Spermatophyta</taxon>
        <taxon>Magnoliopsida</taxon>
        <taxon>eudicotyledons</taxon>
        <taxon>Gunneridae</taxon>
        <taxon>Pentapetalae</taxon>
        <taxon>rosids</taxon>
        <taxon>Vitales</taxon>
        <taxon>Vitaceae</taxon>
        <taxon>Viteae</taxon>
        <taxon>Vitis</taxon>
    </lineage>
</organism>
<dbReference type="Gene3D" id="3.30.70.270">
    <property type="match status" value="1"/>
</dbReference>